<evidence type="ECO:0000313" key="4">
    <source>
        <dbReference type="Proteomes" id="UP000232323"/>
    </source>
</evidence>
<reference evidence="3 4" key="1">
    <citation type="submission" date="2017-08" db="EMBL/GenBank/DDBJ databases">
        <title>Acidophilic green algal genome provides insights into adaptation to an acidic environment.</title>
        <authorList>
            <person name="Hirooka S."/>
            <person name="Hirose Y."/>
            <person name="Kanesaki Y."/>
            <person name="Higuchi S."/>
            <person name="Fujiwara T."/>
            <person name="Onuma R."/>
            <person name="Era A."/>
            <person name="Ohbayashi R."/>
            <person name="Uzuka A."/>
            <person name="Nozaki H."/>
            <person name="Yoshikawa H."/>
            <person name="Miyagishima S.Y."/>
        </authorList>
    </citation>
    <scope>NUCLEOTIDE SEQUENCE [LARGE SCALE GENOMIC DNA]</scope>
    <source>
        <strain evidence="3 4">NIES-2499</strain>
    </source>
</reference>
<dbReference type="EMBL" id="BEGY01000033">
    <property type="protein sequence ID" value="GAX78524.1"/>
    <property type="molecule type" value="Genomic_DNA"/>
</dbReference>
<evidence type="ECO:0000259" key="2">
    <source>
        <dbReference type="PROSITE" id="PS50181"/>
    </source>
</evidence>
<evidence type="ECO:0000256" key="1">
    <source>
        <dbReference type="SAM" id="MobiDB-lite"/>
    </source>
</evidence>
<comment type="caution">
    <text evidence="3">The sequence shown here is derived from an EMBL/GenBank/DDBJ whole genome shotgun (WGS) entry which is preliminary data.</text>
</comment>
<dbReference type="Pfam" id="PF12937">
    <property type="entry name" value="F-box-like"/>
    <property type="match status" value="1"/>
</dbReference>
<proteinExistence type="predicted"/>
<dbReference type="Proteomes" id="UP000232323">
    <property type="component" value="Unassembled WGS sequence"/>
</dbReference>
<dbReference type="Gene3D" id="1.20.1280.50">
    <property type="match status" value="1"/>
</dbReference>
<evidence type="ECO:0000313" key="3">
    <source>
        <dbReference type="EMBL" id="GAX78524.1"/>
    </source>
</evidence>
<feature type="region of interest" description="Disordered" evidence="1">
    <location>
        <begin position="156"/>
        <end position="191"/>
    </location>
</feature>
<feature type="domain" description="F-box" evidence="2">
    <location>
        <begin position="435"/>
        <end position="481"/>
    </location>
</feature>
<feature type="region of interest" description="Disordered" evidence="1">
    <location>
        <begin position="88"/>
        <end position="140"/>
    </location>
</feature>
<dbReference type="InterPro" id="IPR036047">
    <property type="entry name" value="F-box-like_dom_sf"/>
</dbReference>
<gene>
    <name evidence="3" type="ORF">CEUSTIGMA_g5964.t1</name>
</gene>
<dbReference type="PANTHER" id="PTHR47602:SF2">
    <property type="entry name" value="F-BOX PROTEIN SKIP22"/>
    <property type="match status" value="1"/>
</dbReference>
<sequence>MKIRIKLQNEPADTYKLECSAADSLEALKSVMVESIPKLKQITSDLSAISLSLNKKDVLSGEGKCSLSSLGICGGDLIWVLSDMSTTTPKSTYASTTDPEACGSKRLRATDDVKHTTAEADQAAGVSSSTCGDKTQISPITDLHMPQASGRMMMTDEQNSSRLNSFPQSSSATMQCKAQSPPGSIMFSASSPNAALAATQSSDVSPSVSETESLDNAPDCMFNTNLHILPVHLKRLIQASSIEHNGILGGQAPRMKGLMHQLNPHNLILLALHAAMLETGFLTLGNEDLVQSQGTGSSGTSHTSSHTSHTYYWPFEQNTSLLPSARILTHSIGPFLSIHATLLSTQQPTPLIRTSSRATIQTIHLNTTQYVSIGPRVDPAKNYHVQSETLASIQDAALSQPSCFKALPELWRKLKDGVALWLLSRTFQEAGLPSPVSLLVLPLEVKDKILGLLKARDLAATSAVCGELRSLSRSEIFWQALYAEEFSCVPRGEADSDVSRYGGWAAAFAARWRQRQERSKVDSSNNHLRPRMPSSGVFRSPYGGGYPSPPPPGYLPGSFIIGGDYDRFPSQGQGIFGPSSMFLQPPGGRAYMGGNGYLGQGGLQPSFQSSGSGNGSRGGASHQMMMGHHNSLRFS</sequence>
<name>A0A250X609_9CHLO</name>
<feature type="compositionally biased region" description="Polar residues" evidence="1">
    <location>
        <begin position="125"/>
        <end position="139"/>
    </location>
</feature>
<dbReference type="SUPFAM" id="SSF81383">
    <property type="entry name" value="F-box domain"/>
    <property type="match status" value="1"/>
</dbReference>
<dbReference type="AlphaFoldDB" id="A0A250X609"/>
<accession>A0A250X609</accession>
<feature type="region of interest" description="Disordered" evidence="1">
    <location>
        <begin position="517"/>
        <end position="549"/>
    </location>
</feature>
<organism evidence="3 4">
    <name type="scientific">Chlamydomonas eustigma</name>
    <dbReference type="NCBI Taxonomy" id="1157962"/>
    <lineage>
        <taxon>Eukaryota</taxon>
        <taxon>Viridiplantae</taxon>
        <taxon>Chlorophyta</taxon>
        <taxon>core chlorophytes</taxon>
        <taxon>Chlorophyceae</taxon>
        <taxon>CS clade</taxon>
        <taxon>Chlamydomonadales</taxon>
        <taxon>Chlamydomonadaceae</taxon>
        <taxon>Chlamydomonas</taxon>
    </lineage>
</organism>
<feature type="compositionally biased region" description="Low complexity" evidence="1">
    <location>
        <begin position="88"/>
        <end position="97"/>
    </location>
</feature>
<dbReference type="PANTHER" id="PTHR47602">
    <property type="entry name" value="F-BOX PROTEIN SKIP22"/>
    <property type="match status" value="1"/>
</dbReference>
<dbReference type="Gene3D" id="3.40.1000.30">
    <property type="match status" value="1"/>
</dbReference>
<dbReference type="OrthoDB" id="551977at2759"/>
<keyword evidence="4" id="KW-1185">Reference proteome</keyword>
<feature type="compositionally biased region" description="Basic and acidic residues" evidence="1">
    <location>
        <begin position="108"/>
        <end position="118"/>
    </location>
</feature>
<protein>
    <recommendedName>
        <fullName evidence="2">F-box domain-containing protein</fullName>
    </recommendedName>
</protein>
<dbReference type="SMART" id="SM00256">
    <property type="entry name" value="FBOX"/>
    <property type="match status" value="1"/>
</dbReference>
<dbReference type="PROSITE" id="PS50181">
    <property type="entry name" value="FBOX"/>
    <property type="match status" value="1"/>
</dbReference>
<feature type="region of interest" description="Disordered" evidence="1">
    <location>
        <begin position="601"/>
        <end position="635"/>
    </location>
</feature>
<dbReference type="InterPro" id="IPR001810">
    <property type="entry name" value="F-box_dom"/>
</dbReference>